<feature type="region of interest" description="Disordered" evidence="1">
    <location>
        <begin position="1"/>
        <end position="66"/>
    </location>
</feature>
<accession>A0A1P8MVC5</accession>
<dbReference type="KEGG" id="tom:BWR18_10005"/>
<protein>
    <recommendedName>
        <fullName evidence="2">eCIS core domain-containing protein</fullName>
    </recommendedName>
</protein>
<dbReference type="Proteomes" id="UP000186336">
    <property type="component" value="Chromosome"/>
</dbReference>
<dbReference type="STRING" id="299262.BWR18_10005"/>
<name>A0A1P8MVC5_9RHOB</name>
<feature type="compositionally biased region" description="Polar residues" evidence="1">
    <location>
        <begin position="14"/>
        <end position="25"/>
    </location>
</feature>
<dbReference type="AlphaFoldDB" id="A0A1P8MVC5"/>
<feature type="domain" description="eCIS core" evidence="2">
    <location>
        <begin position="65"/>
        <end position="119"/>
    </location>
</feature>
<organism evidence="3 4">
    <name type="scientific">Tateyamaria omphalii</name>
    <dbReference type="NCBI Taxonomy" id="299262"/>
    <lineage>
        <taxon>Bacteria</taxon>
        <taxon>Pseudomonadati</taxon>
        <taxon>Pseudomonadota</taxon>
        <taxon>Alphaproteobacteria</taxon>
        <taxon>Rhodobacterales</taxon>
        <taxon>Roseobacteraceae</taxon>
        <taxon>Tateyamaria</taxon>
    </lineage>
</organism>
<keyword evidence="4" id="KW-1185">Reference proteome</keyword>
<feature type="compositionally biased region" description="Low complexity" evidence="1">
    <location>
        <begin position="1"/>
        <end position="13"/>
    </location>
</feature>
<gene>
    <name evidence="3" type="ORF">BWR18_10005</name>
</gene>
<evidence type="ECO:0000256" key="1">
    <source>
        <dbReference type="SAM" id="MobiDB-lite"/>
    </source>
</evidence>
<dbReference type="InterPro" id="IPR025295">
    <property type="entry name" value="eCIS_core_dom"/>
</dbReference>
<reference evidence="3 4" key="1">
    <citation type="submission" date="2017-01" db="EMBL/GenBank/DDBJ databases">
        <title>Complete genome of Tateyamaria omphalii DOK1-4 isolated from seawater in Dokdo.</title>
        <authorList>
            <person name="Kim J.H."/>
            <person name="Chi W.-J."/>
        </authorList>
    </citation>
    <scope>NUCLEOTIDE SEQUENCE [LARGE SCALE GENOMIC DNA]</scope>
    <source>
        <strain evidence="3 4">DOK1-4</strain>
    </source>
</reference>
<sequence length="484" mass="49992">MGGALRTRGAGARNQSAGGSSNQMLQAARRGAGLTPVSQGTAKAKGAMTSPPSERRALTPGGPRIDVYDTPASHAAARDMGMLGFSYAGRVFLGEGHKLPGAPSRQEVLRHELIHAAQSAIPGTPQSRGALERQAHDWDGRSALLSADPGAVYGWFWIPMVIAGGYILLKPNVANAPAPGDPTVASMDVADYGKMIAEAVVLASGGMIYNGVRAAGFSVMASWGATGAAGSMSFRGISDVHGGEFSGVDTYVVDGFTGATIGVVTGGTFRLIGRIPGPTRALSNWFRQGAQNDAAYGQLPMRERLLYEIGQKTLPQGQFGPLQGMTPVERGAHLVQQNGWLRALFPSSTGFARPSGTLLTGPTPGGRAAIRGLFGFSSGFVGNAAFGDSIHDAYGLNDGMTPVPDQDGQAQMGGAANTIIVVPQGREFEWLLQNNQVGDFPVPRDAPGIQTTPPPIAPGADVEPVRGSGITPDIPQPGGETAMG</sequence>
<dbReference type="EMBL" id="CP019312">
    <property type="protein sequence ID" value="APX11971.1"/>
    <property type="molecule type" value="Genomic_DNA"/>
</dbReference>
<evidence type="ECO:0000259" key="2">
    <source>
        <dbReference type="Pfam" id="PF13699"/>
    </source>
</evidence>
<proteinExistence type="predicted"/>
<dbReference type="Pfam" id="PF13699">
    <property type="entry name" value="eCIS_core"/>
    <property type="match status" value="1"/>
</dbReference>
<evidence type="ECO:0000313" key="3">
    <source>
        <dbReference type="EMBL" id="APX11971.1"/>
    </source>
</evidence>
<evidence type="ECO:0000313" key="4">
    <source>
        <dbReference type="Proteomes" id="UP000186336"/>
    </source>
</evidence>